<dbReference type="Proteomes" id="UP000094757">
    <property type="component" value="Chromosome"/>
</dbReference>
<reference evidence="3" key="1">
    <citation type="submission" date="2016-08" db="EMBL/GenBank/DDBJ databases">
        <authorList>
            <person name="Holder M.E."/>
            <person name="Ajami N.J."/>
            <person name="Petrosino J.F."/>
        </authorList>
    </citation>
    <scope>NUCLEOTIDE SEQUENCE [LARGE SCALE GENOMIC DNA]</scope>
    <source>
        <strain evidence="3">F0677</strain>
    </source>
</reference>
<feature type="transmembrane region" description="Helical" evidence="1">
    <location>
        <begin position="12"/>
        <end position="33"/>
    </location>
</feature>
<dbReference type="RefSeq" id="WP_069177048.1">
    <property type="nucleotide sequence ID" value="NZ_CP017037.1"/>
</dbReference>
<accession>A0A1B3WDY2</accession>
<keyword evidence="1" id="KW-1133">Transmembrane helix</keyword>
<evidence type="ECO:0000313" key="2">
    <source>
        <dbReference type="EMBL" id="AOH39167.1"/>
    </source>
</evidence>
<keyword evidence="1" id="KW-0812">Transmembrane</keyword>
<keyword evidence="1" id="KW-0472">Membrane</keyword>
<dbReference type="AlphaFoldDB" id="A0A1B3WDY2"/>
<protein>
    <submittedName>
        <fullName evidence="2">Uncharacterized protein</fullName>
    </submittedName>
</protein>
<name>A0A1B3WDY2_9FIRM</name>
<organism evidence="2 3">
    <name type="scientific">Dialister pneumosintes</name>
    <dbReference type="NCBI Taxonomy" id="39950"/>
    <lineage>
        <taxon>Bacteria</taxon>
        <taxon>Bacillati</taxon>
        <taxon>Bacillota</taxon>
        <taxon>Negativicutes</taxon>
        <taxon>Veillonellales</taxon>
        <taxon>Veillonellaceae</taxon>
        <taxon>Dialister</taxon>
    </lineage>
</organism>
<evidence type="ECO:0000256" key="1">
    <source>
        <dbReference type="SAM" id="Phobius"/>
    </source>
</evidence>
<proteinExistence type="predicted"/>
<dbReference type="STRING" id="39950.BCB69_03820"/>
<dbReference type="KEGG" id="dpn:BCB69_03820"/>
<feature type="transmembrane region" description="Helical" evidence="1">
    <location>
        <begin position="171"/>
        <end position="193"/>
    </location>
</feature>
<feature type="transmembrane region" description="Helical" evidence="1">
    <location>
        <begin position="205"/>
        <end position="226"/>
    </location>
</feature>
<gene>
    <name evidence="2" type="ORF">BCB69_03820</name>
</gene>
<sequence length="414" mass="48879">MDWMKIITDSGNIFLGSILFISLTIIGVYLYLLSKYNRVGDARFDVFYIEDGTFIINSLWKPTFSLDDIERVEVGYAPYHRHGRPYIGFLRIVYPNGNRSCRYYFDISVVTRKVFNFKYHQDDIFRAIHRVQSDLEKEGIPYTLLGFEYLGWKELIAGSMKNQFLYKRDKYITNIILFVWFTGLLCSFTYLGIEFWKENSFIKGTFFILAAFLLLALMENSAWNIFQNSRIQVAVHALPTTEKEILRTVGAISTYDDSLMMEMSKCIAEPGDYIEKQIANGIDGEYAYPPLYTAEDGLTREKQIARVGMTLLHQTSYTMFLLKNIKRDTFLSLLRELVLFKRYELSVESYQLKDEDSLLTWCKTLNKLWKPQSVTIELIRINNYSYWGYLKYFKAPQMDSREKYDRVFFEYFDD</sequence>
<dbReference type="EMBL" id="CP017037">
    <property type="protein sequence ID" value="AOH39167.1"/>
    <property type="molecule type" value="Genomic_DNA"/>
</dbReference>
<evidence type="ECO:0000313" key="3">
    <source>
        <dbReference type="Proteomes" id="UP000094757"/>
    </source>
</evidence>